<keyword evidence="4" id="KW-0158">Chromosome</keyword>
<dbReference type="InterPro" id="IPR012485">
    <property type="entry name" value="CENP-I"/>
</dbReference>
<gene>
    <name evidence="7" type="ORF">RUM44_003736</name>
</gene>
<name>A0ABR1AHG2_POLSC</name>
<evidence type="ECO:0000256" key="4">
    <source>
        <dbReference type="ARBA" id="ARBA00022454"/>
    </source>
</evidence>
<evidence type="ECO:0000313" key="8">
    <source>
        <dbReference type="Proteomes" id="UP001359485"/>
    </source>
</evidence>
<keyword evidence="6" id="KW-0137">Centromere</keyword>
<dbReference type="EMBL" id="JAWJWF010000049">
    <property type="protein sequence ID" value="KAK6619354.1"/>
    <property type="molecule type" value="Genomic_DNA"/>
</dbReference>
<keyword evidence="8" id="KW-1185">Reference proteome</keyword>
<evidence type="ECO:0000313" key="7">
    <source>
        <dbReference type="EMBL" id="KAK6619354.1"/>
    </source>
</evidence>
<evidence type="ECO:0000256" key="1">
    <source>
        <dbReference type="ARBA" id="ARBA00004123"/>
    </source>
</evidence>
<dbReference type="Proteomes" id="UP001359485">
    <property type="component" value="Unassembled WGS sequence"/>
</dbReference>
<proteinExistence type="inferred from homology"/>
<evidence type="ECO:0000256" key="2">
    <source>
        <dbReference type="ARBA" id="ARBA00004584"/>
    </source>
</evidence>
<keyword evidence="5" id="KW-0539">Nucleus</keyword>
<reference evidence="7 8" key="1">
    <citation type="submission" date="2023-09" db="EMBL/GenBank/DDBJ databases">
        <title>Genomes of two closely related lineages of the louse Polyplax serrata with different host specificities.</title>
        <authorList>
            <person name="Martinu J."/>
            <person name="Tarabai H."/>
            <person name="Stefka J."/>
            <person name="Hypsa V."/>
        </authorList>
    </citation>
    <scope>NUCLEOTIDE SEQUENCE [LARGE SCALE GENOMIC DNA]</scope>
    <source>
        <strain evidence="7">98ZLc_SE</strain>
    </source>
</reference>
<organism evidence="7 8">
    <name type="scientific">Polyplax serrata</name>
    <name type="common">Common mouse louse</name>
    <dbReference type="NCBI Taxonomy" id="468196"/>
    <lineage>
        <taxon>Eukaryota</taxon>
        <taxon>Metazoa</taxon>
        <taxon>Ecdysozoa</taxon>
        <taxon>Arthropoda</taxon>
        <taxon>Hexapoda</taxon>
        <taxon>Insecta</taxon>
        <taxon>Pterygota</taxon>
        <taxon>Neoptera</taxon>
        <taxon>Paraneoptera</taxon>
        <taxon>Psocodea</taxon>
        <taxon>Troctomorpha</taxon>
        <taxon>Phthiraptera</taxon>
        <taxon>Anoplura</taxon>
        <taxon>Polyplacidae</taxon>
        <taxon>Polyplax</taxon>
    </lineage>
</organism>
<sequence length="676" mass="78689">MTSVRQNAIQCILQTTGGKHISRNFQASIDELKKLTHSEGLSENELELLCNYLITTKLSKLWGTPFVINPYYPPQLMIANAIRGNLMACFVPENSISEKLITKLMLWFFTERGQNNITTSLEKQFINWLIGIVYYDLVDGNVLDSYYYSFIFLLDVPHLESPVCKLLCLLTKPEDATRWVVLQILRVHNRNGQKMHTNSVLSLLKSYRPEVVPERVPVTNFTPGSLGIYEEPLKQAHARKLNISTEKDTKKELQWNSWQMYDNKKAIARIIPAPENLNLDSGIEHNEQKKYSVIDLKCLSSVAVHHLRIEYPAQILSLLANTGGHHLLAFSDDVTKARFSHKLYHTLWKVFLLELLPYTEKEKLNFLKLLKEFHEYMNQSIPVVSTFLFNYLLVWDGDSYKEEILGLIEWIEVRNEEDLQKYVFSPLQQIFLSSGTHTKCLIIQTMGKLLRNLLVKEKREKNYFQTEYEECDLVKSIEAVTNFVGGLIRCGLIWNNETRSRNILMSALDFYEITQALEQARDLPIIIVMPPSLVYTCLFSGSRVCIARMCSLLVRLQMTSVERLFLLGVYEDFSEAVQQLNTYVLDYYRCLWSHVLFQKNEESYLFHENIFSDIFWKYKENFGDIMEKIFGVECNSTFWVPQNNGNFLRELADDFPSVVILKQVVEDRILRRETGQ</sequence>
<dbReference type="PANTHER" id="PTHR48208:SF2">
    <property type="entry name" value="CENTROMERE PROTEIN I"/>
    <property type="match status" value="1"/>
</dbReference>
<comment type="caution">
    <text evidence="7">The sequence shown here is derived from an EMBL/GenBank/DDBJ whole genome shotgun (WGS) entry which is preliminary data.</text>
</comment>
<evidence type="ECO:0000256" key="5">
    <source>
        <dbReference type="ARBA" id="ARBA00023242"/>
    </source>
</evidence>
<dbReference type="PANTHER" id="PTHR48208">
    <property type="entry name" value="CENTROMERE PROTEIN I"/>
    <property type="match status" value="1"/>
</dbReference>
<dbReference type="Pfam" id="PF07778">
    <property type="entry name" value="CENP-I"/>
    <property type="match status" value="1"/>
</dbReference>
<accession>A0ABR1AHG2</accession>
<comment type="subcellular location">
    <subcellularLocation>
        <location evidence="2">Chromosome</location>
        <location evidence="2">Centromere</location>
    </subcellularLocation>
    <subcellularLocation>
        <location evidence="1">Nucleus</location>
    </subcellularLocation>
</comment>
<evidence type="ECO:0008006" key="9">
    <source>
        <dbReference type="Google" id="ProtNLM"/>
    </source>
</evidence>
<comment type="similarity">
    <text evidence="3">Belongs to the CENP-I/CTF3 family.</text>
</comment>
<evidence type="ECO:0000256" key="3">
    <source>
        <dbReference type="ARBA" id="ARBA00005470"/>
    </source>
</evidence>
<evidence type="ECO:0000256" key="6">
    <source>
        <dbReference type="ARBA" id="ARBA00023328"/>
    </source>
</evidence>
<protein>
    <recommendedName>
        <fullName evidence="9">Centromere protein I</fullName>
    </recommendedName>
</protein>